<dbReference type="SUPFAM" id="SSF48537">
    <property type="entry name" value="Phospholipase C/P1 nuclease"/>
    <property type="match status" value="1"/>
</dbReference>
<protein>
    <submittedName>
        <fullName evidence="2">Zinc dependent phospholipase C family protein</fullName>
    </submittedName>
</protein>
<dbReference type="RefSeq" id="WP_271011205.1">
    <property type="nucleotide sequence ID" value="NZ_JAQIFT010000016.1"/>
</dbReference>
<keyword evidence="3" id="KW-1185">Reference proteome</keyword>
<evidence type="ECO:0000313" key="3">
    <source>
        <dbReference type="Proteomes" id="UP001169242"/>
    </source>
</evidence>
<dbReference type="AlphaFoldDB" id="A0AA42DKK1"/>
<accession>A0AA42DKK1</accession>
<dbReference type="InterPro" id="IPR029002">
    <property type="entry name" value="PLPC/GPLD1"/>
</dbReference>
<dbReference type="EMBL" id="JAQIFT010000016">
    <property type="protein sequence ID" value="MDA3730629.1"/>
    <property type="molecule type" value="Genomic_DNA"/>
</dbReference>
<dbReference type="InterPro" id="IPR008947">
    <property type="entry name" value="PLipase_C/P1_nuclease_dom_sf"/>
</dbReference>
<proteinExistence type="predicted"/>
<evidence type="ECO:0000313" key="2">
    <source>
        <dbReference type="EMBL" id="MDA3730629.1"/>
    </source>
</evidence>
<sequence length="199" mass="23881">MKIKTHYVIALEAYELIKQYIPVTFNERALKIGASMPDLAPHRRFKGHNIKIAAREWKSFTDFVHRRQATEFVMSYAAGMMSHYISDTFCYAHNFKHLTLREHRKYEVYMNKEAKVLRNEMDVRNIFKRWQILKEKGVEGYIKLENELYKEEVARCRNRHDRVLLDLYEAISHTAVWMLEIVNVTYPSYIEHQTVIQHV</sequence>
<dbReference type="Pfam" id="PF00882">
    <property type="entry name" value="Zn_dep_PLPC"/>
    <property type="match status" value="1"/>
</dbReference>
<feature type="domain" description="Phospholipase C/D" evidence="1">
    <location>
        <begin position="5"/>
        <end position="137"/>
    </location>
</feature>
<name>A0AA42DKK1_9FIRM</name>
<dbReference type="GO" id="GO:0016788">
    <property type="term" value="F:hydrolase activity, acting on ester bonds"/>
    <property type="evidence" value="ECO:0007669"/>
    <property type="project" value="InterPro"/>
</dbReference>
<dbReference type="Proteomes" id="UP001169242">
    <property type="component" value="Unassembled WGS sequence"/>
</dbReference>
<reference evidence="2" key="1">
    <citation type="journal article" date="2023" name="Int. J. Syst. Evol. Microbiol.">
        <title>&lt;i&gt;Holtiella tumoricola&lt;/i&gt; gen. nov. sp. nov., isolated from a human clinical sample.</title>
        <authorList>
            <person name="Allen-Vercoe E."/>
            <person name="Daigneault M.C."/>
            <person name="Vancuren S.J."/>
            <person name="Cochrane K."/>
            <person name="O'Neal L.L."/>
            <person name="Sankaranarayanan K."/>
            <person name="Lawson P.A."/>
        </authorList>
    </citation>
    <scope>NUCLEOTIDE SEQUENCE</scope>
    <source>
        <strain evidence="2">CC70A</strain>
    </source>
</reference>
<gene>
    <name evidence="2" type="ORF">PBV87_03840</name>
</gene>
<evidence type="ECO:0000259" key="1">
    <source>
        <dbReference type="Pfam" id="PF00882"/>
    </source>
</evidence>
<organism evidence="2 3">
    <name type="scientific">Holtiella tumoricola</name>
    <dbReference type="NCBI Taxonomy" id="3018743"/>
    <lineage>
        <taxon>Bacteria</taxon>
        <taxon>Bacillati</taxon>
        <taxon>Bacillota</taxon>
        <taxon>Clostridia</taxon>
        <taxon>Lachnospirales</taxon>
        <taxon>Cellulosilyticaceae</taxon>
        <taxon>Holtiella</taxon>
    </lineage>
</organism>
<comment type="caution">
    <text evidence="2">The sequence shown here is derived from an EMBL/GenBank/DDBJ whole genome shotgun (WGS) entry which is preliminary data.</text>
</comment>